<dbReference type="PROSITE" id="PS00198">
    <property type="entry name" value="4FE4S_FER_1"/>
    <property type="match status" value="1"/>
</dbReference>
<feature type="domain" description="4Fe-4S ferredoxin-type" evidence="9">
    <location>
        <begin position="1"/>
        <end position="28"/>
    </location>
</feature>
<evidence type="ECO:0000256" key="4">
    <source>
        <dbReference type="ARBA" id="ARBA00022485"/>
    </source>
</evidence>
<evidence type="ECO:0000313" key="10">
    <source>
        <dbReference type="EMBL" id="MPN21102.1"/>
    </source>
</evidence>
<dbReference type="InterPro" id="IPR000813">
    <property type="entry name" value="7Fe_ferredoxin"/>
</dbReference>
<name>A0A645G567_9ZZZZ</name>
<keyword evidence="8" id="KW-0411">Iron-sulfur</keyword>
<dbReference type="Gene3D" id="3.30.70.20">
    <property type="match status" value="1"/>
</dbReference>
<evidence type="ECO:0000259" key="9">
    <source>
        <dbReference type="PROSITE" id="PS51379"/>
    </source>
</evidence>
<evidence type="ECO:0000256" key="7">
    <source>
        <dbReference type="ARBA" id="ARBA00023004"/>
    </source>
</evidence>
<keyword evidence="3" id="KW-0813">Transport</keyword>
<dbReference type="SUPFAM" id="SSF54862">
    <property type="entry name" value="4Fe-4S ferredoxins"/>
    <property type="match status" value="1"/>
</dbReference>
<evidence type="ECO:0000256" key="5">
    <source>
        <dbReference type="ARBA" id="ARBA00022723"/>
    </source>
</evidence>
<evidence type="ECO:0000256" key="2">
    <source>
        <dbReference type="ARBA" id="ARBA00003532"/>
    </source>
</evidence>
<dbReference type="PANTHER" id="PTHR24960">
    <property type="entry name" value="PHOTOSYSTEM I IRON-SULFUR CENTER-RELATED"/>
    <property type="match status" value="1"/>
</dbReference>
<dbReference type="InterPro" id="IPR050157">
    <property type="entry name" value="PSI_iron-sulfur_center"/>
</dbReference>
<dbReference type="PANTHER" id="PTHR24960:SF79">
    <property type="entry name" value="PHOTOSYSTEM I IRON-SULFUR CENTER"/>
    <property type="match status" value="1"/>
</dbReference>
<dbReference type="InterPro" id="IPR017900">
    <property type="entry name" value="4Fe4S_Fe_S_CS"/>
</dbReference>
<keyword evidence="7" id="KW-0408">Iron</keyword>
<comment type="caution">
    <text evidence="10">The sequence shown here is derived from an EMBL/GenBank/DDBJ whole genome shotgun (WGS) entry which is preliminary data.</text>
</comment>
<evidence type="ECO:0000256" key="6">
    <source>
        <dbReference type="ARBA" id="ARBA00022982"/>
    </source>
</evidence>
<dbReference type="Pfam" id="PF12838">
    <property type="entry name" value="Fer4_7"/>
    <property type="match status" value="1"/>
</dbReference>
<protein>
    <submittedName>
        <fullName evidence="10">Ferredoxin</fullName>
    </submittedName>
</protein>
<evidence type="ECO:0000256" key="1">
    <source>
        <dbReference type="ARBA" id="ARBA00001966"/>
    </source>
</evidence>
<sequence length="58" mass="6186">MAHVITDECIACGLCLEECPVEAISEGEDKYVINPELCTDCGSCADICPVEAPQPVEE</sequence>
<dbReference type="AlphaFoldDB" id="A0A645G567"/>
<accession>A0A645G567</accession>
<comment type="cofactor">
    <cofactor evidence="1">
        <name>[4Fe-4S] cluster</name>
        <dbReference type="ChEBI" id="CHEBI:49883"/>
    </cofactor>
</comment>
<feature type="domain" description="4Fe-4S ferredoxin-type" evidence="9">
    <location>
        <begin position="29"/>
        <end position="58"/>
    </location>
</feature>
<keyword evidence="6" id="KW-0249">Electron transport</keyword>
<organism evidence="10">
    <name type="scientific">bioreactor metagenome</name>
    <dbReference type="NCBI Taxonomy" id="1076179"/>
    <lineage>
        <taxon>unclassified sequences</taxon>
        <taxon>metagenomes</taxon>
        <taxon>ecological metagenomes</taxon>
    </lineage>
</organism>
<dbReference type="GO" id="GO:0051539">
    <property type="term" value="F:4 iron, 4 sulfur cluster binding"/>
    <property type="evidence" value="ECO:0007669"/>
    <property type="project" value="UniProtKB-KW"/>
</dbReference>
<evidence type="ECO:0000256" key="3">
    <source>
        <dbReference type="ARBA" id="ARBA00022448"/>
    </source>
</evidence>
<dbReference type="GO" id="GO:0009055">
    <property type="term" value="F:electron transfer activity"/>
    <property type="evidence" value="ECO:0007669"/>
    <property type="project" value="InterPro"/>
</dbReference>
<evidence type="ECO:0000256" key="8">
    <source>
        <dbReference type="ARBA" id="ARBA00023014"/>
    </source>
</evidence>
<dbReference type="EMBL" id="VSSQ01068991">
    <property type="protein sequence ID" value="MPN21102.1"/>
    <property type="molecule type" value="Genomic_DNA"/>
</dbReference>
<keyword evidence="5" id="KW-0479">Metal-binding</keyword>
<keyword evidence="4" id="KW-0004">4Fe-4S</keyword>
<comment type="function">
    <text evidence="2">Ferredoxins are iron-sulfur proteins that transfer electrons in a wide variety of metabolic reactions.</text>
</comment>
<proteinExistence type="predicted"/>
<dbReference type="InterPro" id="IPR017896">
    <property type="entry name" value="4Fe4S_Fe-S-bd"/>
</dbReference>
<dbReference type="PRINTS" id="PR00354">
    <property type="entry name" value="7FE8SFRDOXIN"/>
</dbReference>
<gene>
    <name evidence="10" type="ORF">SDC9_168481</name>
</gene>
<dbReference type="GO" id="GO:0046872">
    <property type="term" value="F:metal ion binding"/>
    <property type="evidence" value="ECO:0007669"/>
    <property type="project" value="UniProtKB-KW"/>
</dbReference>
<dbReference type="PROSITE" id="PS51379">
    <property type="entry name" value="4FE4S_FER_2"/>
    <property type="match status" value="2"/>
</dbReference>
<reference evidence="10" key="1">
    <citation type="submission" date="2019-08" db="EMBL/GenBank/DDBJ databases">
        <authorList>
            <person name="Kucharzyk K."/>
            <person name="Murdoch R.W."/>
            <person name="Higgins S."/>
            <person name="Loffler F."/>
        </authorList>
    </citation>
    <scope>NUCLEOTIDE SEQUENCE</scope>
</reference>